<dbReference type="EMBL" id="SUNJ01008678">
    <property type="protein sequence ID" value="TPP61051.1"/>
    <property type="molecule type" value="Genomic_DNA"/>
</dbReference>
<name>A0A504YKX8_FASGI</name>
<feature type="compositionally biased region" description="Basic and acidic residues" evidence="2">
    <location>
        <begin position="16"/>
        <end position="28"/>
    </location>
</feature>
<dbReference type="OrthoDB" id="10639066at2759"/>
<feature type="compositionally biased region" description="Polar residues" evidence="2">
    <location>
        <begin position="413"/>
        <end position="429"/>
    </location>
</feature>
<protein>
    <submittedName>
        <fullName evidence="3">Uncharacterized protein</fullName>
    </submittedName>
</protein>
<feature type="region of interest" description="Disordered" evidence="2">
    <location>
        <begin position="1"/>
        <end position="39"/>
    </location>
</feature>
<gene>
    <name evidence="3" type="ORF">FGIG_01622</name>
</gene>
<dbReference type="Proteomes" id="UP000316759">
    <property type="component" value="Unassembled WGS sequence"/>
</dbReference>
<evidence type="ECO:0000256" key="2">
    <source>
        <dbReference type="SAM" id="MobiDB-lite"/>
    </source>
</evidence>
<evidence type="ECO:0000313" key="4">
    <source>
        <dbReference type="Proteomes" id="UP000316759"/>
    </source>
</evidence>
<evidence type="ECO:0000256" key="1">
    <source>
        <dbReference type="SAM" id="Coils"/>
    </source>
</evidence>
<dbReference type="AlphaFoldDB" id="A0A504YKX8"/>
<evidence type="ECO:0000313" key="3">
    <source>
        <dbReference type="EMBL" id="TPP61051.1"/>
    </source>
</evidence>
<feature type="compositionally biased region" description="Polar residues" evidence="2">
    <location>
        <begin position="249"/>
        <end position="285"/>
    </location>
</feature>
<sequence length="455" mass="51381">MKEYRREPAITFGDETNERVTRTQEVRKPLPGSQKSNSAASVNVIRPISLPDNGPPISNTSAKVALQLLITTIQDTVLSHERALRLIGSRMPLFDAMDDMKGWLKTKGKHAADEDYDWCRNRLNTLLNELEQIIRRAENALKEFHELRQLILRSVTGNSGDGITRTRLRPEQEAEMRRLLENTDRWFQQFPKNLPQGKQDEVMQPPLELFIAELQVIKATHDSIVAKSGSMMPRTKNGADFQLTKEVSQPQPAGSESQLMRTNNRRVSSQLSGNVRDTIPGSSDSKLPPTTLRMDSQVRYSENHIFIEFSQHSVGKENVDCSVYRLDSKQNYYDCSPLSGNVRDTIPGSSDSKLPPTTLRMDSQLTKDVRHPLPAGSEPQITQTKAWRVNSQPPKTRRGSISTTAEPEVSPPTARSSLHGSQTSVNETSTIINAEKVRLHFYDLMNKLFYNKQPH</sequence>
<reference evidence="3 4" key="1">
    <citation type="submission" date="2019-04" db="EMBL/GenBank/DDBJ databases">
        <title>Annotation for the trematode Fasciola gigantica.</title>
        <authorList>
            <person name="Choi Y.-J."/>
        </authorList>
    </citation>
    <scope>NUCLEOTIDE SEQUENCE [LARGE SCALE GENOMIC DNA]</scope>
    <source>
        <strain evidence="3">Uganda_cow_1</strain>
    </source>
</reference>
<accession>A0A504YKX8</accession>
<organism evidence="3 4">
    <name type="scientific">Fasciola gigantica</name>
    <name type="common">Giant liver fluke</name>
    <dbReference type="NCBI Taxonomy" id="46835"/>
    <lineage>
        <taxon>Eukaryota</taxon>
        <taxon>Metazoa</taxon>
        <taxon>Spiralia</taxon>
        <taxon>Lophotrochozoa</taxon>
        <taxon>Platyhelminthes</taxon>
        <taxon>Trematoda</taxon>
        <taxon>Digenea</taxon>
        <taxon>Plagiorchiida</taxon>
        <taxon>Echinostomata</taxon>
        <taxon>Echinostomatoidea</taxon>
        <taxon>Fasciolidae</taxon>
        <taxon>Fasciola</taxon>
    </lineage>
</organism>
<comment type="caution">
    <text evidence="3">The sequence shown here is derived from an EMBL/GenBank/DDBJ whole genome shotgun (WGS) entry which is preliminary data.</text>
</comment>
<keyword evidence="4" id="KW-1185">Reference proteome</keyword>
<feature type="region of interest" description="Disordered" evidence="2">
    <location>
        <begin position="337"/>
        <end position="429"/>
    </location>
</feature>
<feature type="coiled-coil region" evidence="1">
    <location>
        <begin position="120"/>
        <end position="150"/>
    </location>
</feature>
<feature type="region of interest" description="Disordered" evidence="2">
    <location>
        <begin position="249"/>
        <end position="291"/>
    </location>
</feature>
<keyword evidence="1" id="KW-0175">Coiled coil</keyword>
<feature type="compositionally biased region" description="Polar residues" evidence="2">
    <location>
        <begin position="379"/>
        <end position="405"/>
    </location>
</feature>
<proteinExistence type="predicted"/>